<comment type="caution">
    <text evidence="1">The sequence shown here is derived from an EMBL/GenBank/DDBJ whole genome shotgun (WGS) entry which is preliminary data.</text>
</comment>
<evidence type="ECO:0000313" key="1">
    <source>
        <dbReference type="EMBL" id="MTD11089.1"/>
    </source>
</evidence>
<dbReference type="RefSeq" id="WP_154772698.1">
    <property type="nucleotide sequence ID" value="NZ_JAXHPP010000015.1"/>
</dbReference>
<proteinExistence type="predicted"/>
<sequence length="216" mass="25426">MQLNKGEVIDIVWQYSKYYGNQLTFLEQLKSENAVVALIYLTNLLENALLAYKDDYECNFINVIKFAYKESLITEVEYNFLNDEQIGIRKLRNYFAHKNLSKYNFKFPDNDRLYPFTENDNCELFYDLISNYIFNIICKVALTSLTISRDIQQDDLIKKFQYSIVTFTPEDILIDKGIDPTTLTGWNDLKESDKYRHAENASNIKVLSLIFSHIPQ</sequence>
<reference evidence="1 2" key="1">
    <citation type="submission" date="2019-11" db="EMBL/GenBank/DDBJ databases">
        <authorList>
            <person name="An D."/>
        </authorList>
    </citation>
    <scope>NUCLEOTIDE SEQUENCE [LARGE SCALE GENOMIC DNA]</scope>
    <source>
        <strain evidence="1 2">YIM 103518</strain>
    </source>
</reference>
<protein>
    <submittedName>
        <fullName evidence="1">Uncharacterized protein</fullName>
    </submittedName>
</protein>
<name>A0A6L6GF30_9GAMM</name>
<dbReference type="AlphaFoldDB" id="A0A6L6GF30"/>
<evidence type="ECO:0000313" key="2">
    <source>
        <dbReference type="Proteomes" id="UP000473854"/>
    </source>
</evidence>
<dbReference type="Proteomes" id="UP000473854">
    <property type="component" value="Unassembled WGS sequence"/>
</dbReference>
<accession>A0A6L6GF30</accession>
<organism evidence="1 2">
    <name type="scientific">Acinetobacter faecalis</name>
    <dbReference type="NCBI Taxonomy" id="2665161"/>
    <lineage>
        <taxon>Bacteria</taxon>
        <taxon>Pseudomonadati</taxon>
        <taxon>Pseudomonadota</taxon>
        <taxon>Gammaproteobacteria</taxon>
        <taxon>Moraxellales</taxon>
        <taxon>Moraxellaceae</taxon>
        <taxon>Acinetobacter</taxon>
    </lineage>
</organism>
<dbReference type="EMBL" id="WLYL01000015">
    <property type="protein sequence ID" value="MTD11089.1"/>
    <property type="molecule type" value="Genomic_DNA"/>
</dbReference>
<gene>
    <name evidence="1" type="ORF">GIX10_06505</name>
</gene>